<dbReference type="GeneID" id="100824795"/>
<feature type="region of interest" description="Disordered" evidence="1">
    <location>
        <begin position="1132"/>
        <end position="1162"/>
    </location>
</feature>
<feature type="compositionally biased region" description="Polar residues" evidence="1">
    <location>
        <begin position="340"/>
        <end position="357"/>
    </location>
</feature>
<dbReference type="EMBL" id="CM000881">
    <property type="protein sequence ID" value="KQK08080.1"/>
    <property type="molecule type" value="Genomic_DNA"/>
</dbReference>
<dbReference type="EnsemblPlants" id="KQK08080">
    <property type="protein sequence ID" value="KQK08080"/>
    <property type="gene ID" value="BRADI_2g39470v3"/>
</dbReference>
<proteinExistence type="predicted"/>
<reference evidence="2 3" key="1">
    <citation type="journal article" date="2010" name="Nature">
        <title>Genome sequencing and analysis of the model grass Brachypodium distachyon.</title>
        <authorList>
            <consortium name="International Brachypodium Initiative"/>
        </authorList>
    </citation>
    <scope>NUCLEOTIDE SEQUENCE [LARGE SCALE GENOMIC DNA]</scope>
    <source>
        <strain evidence="2 3">Bd21</strain>
    </source>
</reference>
<feature type="region of interest" description="Disordered" evidence="1">
    <location>
        <begin position="472"/>
        <end position="555"/>
    </location>
</feature>
<reference evidence="3" key="3">
    <citation type="submission" date="2018-08" db="UniProtKB">
        <authorList>
            <consortium name="EnsemblPlants"/>
        </authorList>
    </citation>
    <scope>IDENTIFICATION</scope>
    <source>
        <strain evidence="3">cv. Bd21</strain>
    </source>
</reference>
<dbReference type="AlphaFoldDB" id="A0A0Q3G9F5"/>
<keyword evidence="4" id="KW-1185">Reference proteome</keyword>
<name>A0A0Q3G9F5_BRADI</name>
<dbReference type="ExpressionAtlas" id="A0A0Q3G9F5">
    <property type="expression patterns" value="baseline"/>
</dbReference>
<feature type="region of interest" description="Disordered" evidence="1">
    <location>
        <begin position="991"/>
        <end position="1049"/>
    </location>
</feature>
<reference evidence="2" key="2">
    <citation type="submission" date="2017-06" db="EMBL/GenBank/DDBJ databases">
        <title>WGS assembly of Brachypodium distachyon.</title>
        <authorList>
            <consortium name="The International Brachypodium Initiative"/>
            <person name="Lucas S."/>
            <person name="Harmon-Smith M."/>
            <person name="Lail K."/>
            <person name="Tice H."/>
            <person name="Grimwood J."/>
            <person name="Bruce D."/>
            <person name="Barry K."/>
            <person name="Shu S."/>
            <person name="Lindquist E."/>
            <person name="Wang M."/>
            <person name="Pitluck S."/>
            <person name="Vogel J.P."/>
            <person name="Garvin D.F."/>
            <person name="Mockler T.C."/>
            <person name="Schmutz J."/>
            <person name="Rokhsar D."/>
            <person name="Bevan M.W."/>
        </authorList>
    </citation>
    <scope>NUCLEOTIDE SEQUENCE</scope>
    <source>
        <strain evidence="2">Bd21</strain>
    </source>
</reference>
<dbReference type="STRING" id="15368.A0A0Q3G9F5"/>
<evidence type="ECO:0000313" key="4">
    <source>
        <dbReference type="Proteomes" id="UP000008810"/>
    </source>
</evidence>
<dbReference type="RefSeq" id="XP_010231860.1">
    <property type="nucleotide sequence ID" value="XM_010233558.3"/>
</dbReference>
<protein>
    <submittedName>
        <fullName evidence="2 3">Uncharacterized protein</fullName>
    </submittedName>
</protein>
<dbReference type="PANTHER" id="PTHR31115:SF2">
    <property type="entry name" value="OS05G0107300 PROTEIN"/>
    <property type="match status" value="1"/>
</dbReference>
<dbReference type="KEGG" id="bdi:100824795"/>
<evidence type="ECO:0000313" key="2">
    <source>
        <dbReference type="EMBL" id="KQK08080.1"/>
    </source>
</evidence>
<evidence type="ECO:0000313" key="3">
    <source>
        <dbReference type="EnsemblPlants" id="KQK08080"/>
    </source>
</evidence>
<feature type="compositionally biased region" description="Basic and acidic residues" evidence="1">
    <location>
        <begin position="87"/>
        <end position="105"/>
    </location>
</feature>
<feature type="compositionally biased region" description="Basic and acidic residues" evidence="1">
    <location>
        <begin position="479"/>
        <end position="492"/>
    </location>
</feature>
<dbReference type="Gramene" id="KQK08080">
    <property type="protein sequence ID" value="KQK08080"/>
    <property type="gene ID" value="BRADI_2g39470v3"/>
</dbReference>
<dbReference type="OrthoDB" id="1915143at2759"/>
<dbReference type="FunCoup" id="A0A0Q3G9F5">
    <property type="interactions" value="2067"/>
</dbReference>
<organism evidence="2">
    <name type="scientific">Brachypodium distachyon</name>
    <name type="common">Purple false brome</name>
    <name type="synonym">Trachynia distachya</name>
    <dbReference type="NCBI Taxonomy" id="15368"/>
    <lineage>
        <taxon>Eukaryota</taxon>
        <taxon>Viridiplantae</taxon>
        <taxon>Streptophyta</taxon>
        <taxon>Embryophyta</taxon>
        <taxon>Tracheophyta</taxon>
        <taxon>Spermatophyta</taxon>
        <taxon>Magnoliopsida</taxon>
        <taxon>Liliopsida</taxon>
        <taxon>Poales</taxon>
        <taxon>Poaceae</taxon>
        <taxon>BOP clade</taxon>
        <taxon>Pooideae</taxon>
        <taxon>Stipodae</taxon>
        <taxon>Brachypodieae</taxon>
        <taxon>Brachypodium</taxon>
    </lineage>
</organism>
<gene>
    <name evidence="3" type="primary">LOC100824795</name>
    <name evidence="2" type="ORF">BRADI_2g39470v3</name>
</gene>
<feature type="compositionally biased region" description="Low complexity" evidence="1">
    <location>
        <begin position="13"/>
        <end position="29"/>
    </location>
</feature>
<dbReference type="PANTHER" id="PTHR31115">
    <property type="entry name" value="OS05G0107300 PROTEIN"/>
    <property type="match status" value="1"/>
</dbReference>
<feature type="compositionally biased region" description="Acidic residues" evidence="1">
    <location>
        <begin position="1134"/>
        <end position="1162"/>
    </location>
</feature>
<feature type="region of interest" description="Disordered" evidence="1">
    <location>
        <begin position="81"/>
        <end position="185"/>
    </location>
</feature>
<dbReference type="Proteomes" id="UP000008810">
    <property type="component" value="Chromosome 2"/>
</dbReference>
<evidence type="ECO:0000256" key="1">
    <source>
        <dbReference type="SAM" id="MobiDB-lite"/>
    </source>
</evidence>
<feature type="region of interest" description="Disordered" evidence="1">
    <location>
        <begin position="321"/>
        <end position="407"/>
    </location>
</feature>
<feature type="compositionally biased region" description="Basic residues" evidence="1">
    <location>
        <begin position="1001"/>
        <end position="1010"/>
    </location>
</feature>
<feature type="compositionally biased region" description="Polar residues" evidence="1">
    <location>
        <begin position="382"/>
        <end position="396"/>
    </location>
</feature>
<accession>A0A0Q3G9F5</accession>
<feature type="region of interest" description="Disordered" evidence="1">
    <location>
        <begin position="1"/>
        <end position="59"/>
    </location>
</feature>
<feature type="compositionally biased region" description="Low complexity" evidence="1">
    <location>
        <begin position="132"/>
        <end position="145"/>
    </location>
</feature>
<sequence length="1162" mass="126354">MAGDSREGPAEPAPAGSPSTTTTTAAAPPSIAKYLWLDPAAAGEQPRHHYQQQQTRVGELRRALQSGDPTEELRRFRDGIFESGATARDRERSLQDAVQRLDRYKNIVTRKRQRSNSPAPGAEKLGADGTPSSGSSRARAQSRNSPGAIIKRVRSSLLDGRMEGRGGVPTRQGPVPNSNESKPLEKEKICARTSVTLPGISEDKLRGLSTGGEGWEKKLKRKRSLGTMLNRHDADGVVKSVGQHKPANEAPPCSSDGLALRHGASVRSVAGCKMDSSSRQNNFGSRVLSKIVVDHVTLPNERRVQHAGLEKDCAVIKGNKVHTSDRSLSPSPKTKACRSPRTSSLITRPSSTLQRSAGGSDECEQAPSSNKVSPLRSMASRKCSSGSTHLNASSPISWVGQRPQKMSRTRRANVVSPVSDFDDVLSDGSPLDTAARLSESGVLAVAEAKAMEKVKNSGVENEDANAIHNAAASVVSSSKNREPSKEELEHGGVHRQGRSGRGTMNVKGHASISEENLGATGTRKPLKCGRTGRESKVGRPLMTKGSDRKASACQAQALNRDSRVITGEPEVDREELLAAVNAARSAIIGTYSSPFWKEMEPMLTFISSENLDFLKHQIDLVEELEMSMLYGGHNVMASADYSKPQTMERLSQVLATCNSSLLSEQRKTNVVRTEGPIDCSIPSEENHSNEPQNVEADEWFHEMAPMAHRLLSALIIEDDSSDSNRVQSDMPSSHVLCSANRYVTNGLQVSDITSNFGLSVDFTCSNNTSMVNQSLSNGYAASSNFISSNSQISIQCEILSDGFSGAVFPEYEPLHDLIPQISQQCHNPGKRIPSPPYEYQYSQISVNDKILIELESIGICPETLPNLNYGEDEDINKMISELRRRLHDQVKQKKCGLHKLDKVIQDTKNIEERILEQHALNKLVENAHRKLQRMQVNSRHKSANKAAKDLAFALAFAKRTLARCQNFERTKKSCFSEPSLWSLLSAPFPSCDAKSTEGVTRWKKGNRERHRNKDASAKGSGPKSGRHSSGTGRSGERKNKTKSKQKLVQLSTSGNFLGRVVESSSTLAAQEHPEPAGSAGARIAWRPRNAPGNAAQRSTNPAVTNLPGLDDDILDVPGGLDVQGNDFSSWFPDGLDDSLPQDDDFSGALEVPDDDLTELGFM</sequence>